<evidence type="ECO:0000259" key="3">
    <source>
        <dbReference type="SMART" id="SM01027"/>
    </source>
</evidence>
<keyword evidence="1" id="KW-0378">Hydrolase</keyword>
<dbReference type="InterPro" id="IPR011108">
    <property type="entry name" value="RMMBL"/>
</dbReference>
<feature type="domain" description="Metallo-beta-lactamase" evidence="2">
    <location>
        <begin position="14"/>
        <end position="243"/>
    </location>
</feature>
<evidence type="ECO:0000313" key="4">
    <source>
        <dbReference type="EMBL" id="MFB0835941.1"/>
    </source>
</evidence>
<dbReference type="CDD" id="cd16295">
    <property type="entry name" value="TTHA0252-CPSF-like_MBL-fold"/>
    <property type="match status" value="1"/>
</dbReference>
<dbReference type="Pfam" id="PF07521">
    <property type="entry name" value="RMMBL"/>
    <property type="match status" value="1"/>
</dbReference>
<proteinExistence type="predicted"/>
<dbReference type="InterPro" id="IPR050698">
    <property type="entry name" value="MBL"/>
</dbReference>
<dbReference type="SUPFAM" id="SSF56281">
    <property type="entry name" value="Metallo-hydrolase/oxidoreductase"/>
    <property type="match status" value="1"/>
</dbReference>
<dbReference type="PANTHER" id="PTHR11203">
    <property type="entry name" value="CLEAVAGE AND POLYADENYLATION SPECIFICITY FACTOR FAMILY MEMBER"/>
    <property type="match status" value="1"/>
</dbReference>
<keyword evidence="5" id="KW-1185">Reference proteome</keyword>
<dbReference type="Pfam" id="PF10996">
    <property type="entry name" value="Beta-Casp"/>
    <property type="match status" value="1"/>
</dbReference>
<comment type="caution">
    <text evidence="4">The sequence shown here is derived from an EMBL/GenBank/DDBJ whole genome shotgun (WGS) entry which is preliminary data.</text>
</comment>
<dbReference type="InterPro" id="IPR001279">
    <property type="entry name" value="Metallo-B-lactamas"/>
</dbReference>
<dbReference type="Proteomes" id="UP001575652">
    <property type="component" value="Unassembled WGS sequence"/>
</dbReference>
<organism evidence="4 5">
    <name type="scientific">Arthrobacter halodurans</name>
    <dbReference type="NCBI Taxonomy" id="516699"/>
    <lineage>
        <taxon>Bacteria</taxon>
        <taxon>Bacillati</taxon>
        <taxon>Actinomycetota</taxon>
        <taxon>Actinomycetes</taxon>
        <taxon>Micrococcales</taxon>
        <taxon>Micrococcaceae</taxon>
        <taxon>Arthrobacter</taxon>
    </lineage>
</organism>
<protein>
    <submittedName>
        <fullName evidence="4">MBL fold metallo-hydrolase RNA specificity domain-containing protein</fullName>
    </submittedName>
</protein>
<dbReference type="SMART" id="SM00849">
    <property type="entry name" value="Lactamase_B"/>
    <property type="match status" value="1"/>
</dbReference>
<dbReference type="SMART" id="SM01027">
    <property type="entry name" value="Beta-Casp"/>
    <property type="match status" value="1"/>
</dbReference>
<evidence type="ECO:0000259" key="2">
    <source>
        <dbReference type="SMART" id="SM00849"/>
    </source>
</evidence>
<dbReference type="PANTHER" id="PTHR11203:SF37">
    <property type="entry name" value="INTEGRATOR COMPLEX SUBUNIT 11"/>
    <property type="match status" value="1"/>
</dbReference>
<reference evidence="4 5" key="1">
    <citation type="submission" date="2024-09" db="EMBL/GenBank/DDBJ databases">
        <authorList>
            <person name="Salinas-Garcia M.A."/>
            <person name="Prieme A."/>
        </authorList>
    </citation>
    <scope>NUCLEOTIDE SEQUENCE [LARGE SCALE GENOMIC DNA]</scope>
    <source>
        <strain evidence="4 5">DSM 21081</strain>
    </source>
</reference>
<dbReference type="Gene3D" id="3.40.50.10890">
    <property type="match status" value="1"/>
</dbReference>
<sequence length="453" mass="50085">MVSLTCLGGAGTVTGSKHLVEADGRRLLVDCGMFQGLKNLREQNWQSLPVRARDIDAVVLTHAHLDHTGYLPRLVREGFRGPIYCTAGTRDVTALILRDAAFLQEQDADLANRYGHTRHRPAEPLYNHLDAEFAITLLETVPFHEPLELPVGARLTYRRAGHILGAATAELRWGGRTFVFSGDLGRYGDPLMHDPEDVQHADVVVVESTYGDRLHGGGDPVEVLAEVVRETVARAGTVVIPSFAVGRAQALLYHLWRARKLGLVPWRIPVYLDSPMSINATELFADHPADHRLTPAECRDAFGVATYVREPARSKTLSADQSPKVIVSASGMATGGRVLHHLAAFGPQERNTILFAGFQAAGTRGRKLLRGERDTRIHGEWVPIRARVQELSMLSAHGDSEELLRWLSGFRSPPAHAFLVHGEPEASEAMRQLVRRRLGWEARVPRQNQTFGV</sequence>
<dbReference type="InterPro" id="IPR036866">
    <property type="entry name" value="RibonucZ/Hydroxyglut_hydro"/>
</dbReference>
<feature type="domain" description="Beta-Casp" evidence="3">
    <location>
        <begin position="248"/>
        <end position="368"/>
    </location>
</feature>
<dbReference type="RefSeq" id="WP_373973119.1">
    <property type="nucleotide sequence ID" value="NZ_JBHDLJ010000016.1"/>
</dbReference>
<dbReference type="InterPro" id="IPR022712">
    <property type="entry name" value="Beta_Casp"/>
</dbReference>
<accession>A0ABV4URT4</accession>
<gene>
    <name evidence="4" type="ORF">ACETWP_15210</name>
</gene>
<evidence type="ECO:0000313" key="5">
    <source>
        <dbReference type="Proteomes" id="UP001575652"/>
    </source>
</evidence>
<name>A0ABV4URT4_9MICC</name>
<evidence type="ECO:0000256" key="1">
    <source>
        <dbReference type="ARBA" id="ARBA00022801"/>
    </source>
</evidence>
<dbReference type="Gene3D" id="3.60.15.10">
    <property type="entry name" value="Ribonuclease Z/Hydroxyacylglutathione hydrolase-like"/>
    <property type="match status" value="1"/>
</dbReference>
<dbReference type="Pfam" id="PF00753">
    <property type="entry name" value="Lactamase_B"/>
    <property type="match status" value="1"/>
</dbReference>
<dbReference type="EMBL" id="JBHDLJ010000016">
    <property type="protein sequence ID" value="MFB0835941.1"/>
    <property type="molecule type" value="Genomic_DNA"/>
</dbReference>